<organism evidence="3 4">
    <name type="scientific">Colletotrichum sublineola</name>
    <name type="common">Sorghum anthracnose fungus</name>
    <dbReference type="NCBI Taxonomy" id="1173701"/>
    <lineage>
        <taxon>Eukaryota</taxon>
        <taxon>Fungi</taxon>
        <taxon>Dikarya</taxon>
        <taxon>Ascomycota</taxon>
        <taxon>Pezizomycotina</taxon>
        <taxon>Sordariomycetes</taxon>
        <taxon>Hypocreomycetidae</taxon>
        <taxon>Glomerellales</taxon>
        <taxon>Glomerellaceae</taxon>
        <taxon>Colletotrichum</taxon>
        <taxon>Colletotrichum graminicola species complex</taxon>
    </lineage>
</organism>
<evidence type="ECO:0000256" key="1">
    <source>
        <dbReference type="SAM" id="MobiDB-lite"/>
    </source>
</evidence>
<dbReference type="InterPro" id="IPR010730">
    <property type="entry name" value="HET"/>
</dbReference>
<accession>A0A066X4U4</accession>
<gene>
    <name evidence="3" type="ORF">CSUB01_12623</name>
</gene>
<feature type="compositionally biased region" description="Polar residues" evidence="1">
    <location>
        <begin position="81"/>
        <end position="92"/>
    </location>
</feature>
<feature type="domain" description="Heterokaryon incompatibility" evidence="2">
    <location>
        <begin position="102"/>
        <end position="181"/>
    </location>
</feature>
<dbReference type="PANTHER" id="PTHR33112">
    <property type="entry name" value="DOMAIN PROTEIN, PUTATIVE-RELATED"/>
    <property type="match status" value="1"/>
</dbReference>
<dbReference type="Proteomes" id="UP000027238">
    <property type="component" value="Unassembled WGS sequence"/>
</dbReference>
<dbReference type="AlphaFoldDB" id="A0A066X4U4"/>
<feature type="domain" description="Heterokaryon incompatibility" evidence="2">
    <location>
        <begin position="1"/>
        <end position="79"/>
    </location>
</feature>
<dbReference type="PANTHER" id="PTHR33112:SF12">
    <property type="entry name" value="HETEROKARYON INCOMPATIBILITY DOMAIN-CONTAINING PROTEIN"/>
    <property type="match status" value="1"/>
</dbReference>
<comment type="caution">
    <text evidence="3">The sequence shown here is derived from an EMBL/GenBank/DDBJ whole genome shotgun (WGS) entry which is preliminary data.</text>
</comment>
<evidence type="ECO:0000313" key="3">
    <source>
        <dbReference type="EMBL" id="KDN60751.1"/>
    </source>
</evidence>
<feature type="compositionally biased region" description="Polar residues" evidence="1">
    <location>
        <begin position="495"/>
        <end position="504"/>
    </location>
</feature>
<feature type="region of interest" description="Disordered" evidence="1">
    <location>
        <begin position="494"/>
        <end position="515"/>
    </location>
</feature>
<evidence type="ECO:0000259" key="2">
    <source>
        <dbReference type="Pfam" id="PF06985"/>
    </source>
</evidence>
<sequence>LSYVWGQTGETCRRLLVSDLPCDNEYGDISIDSPGAPLAITVSDEIRVVQQLNEGLGETDTRLQLRYLWVDSLCIIQGPGQLSPQGQRQVSRQVEDLSRPHKDAKNSQLNQMDRIYGQATIVIVAAGGAEANGGIRGISDDRFRNPEQISREILPGVNVLLPVQYPPDYGKWDSRAWTLQEKLLSRKKLVFGENYASFHCQKQHVLREDMSAADAMNGPPSLEVFSPPTLVLDVKTKPRYRPGQLPIIYRGLTNPKDILAGVTGLLNALDSSDQSRSPAGDSTLSGLPERFIDLTLLWQPPAAAGVSLTRRAVSDRLPTGEGWDTARDDKVIQNHPGVRFEEPFLVSTYNNLSLRKVVSTIPNLEYEERYRPLVMWYRTKKRSVSTNASGRPKVPPKRLGGIPTAIIHSNSRSQSPSHPLRPVNGHGLGISFQDPSAETVFREQASHLRGGNDGIPLIPDGVSLRDYHLVCESQVATFRVKLVHKPRVEILWQMKQGNTGQEPSQRGGDQEGHEDETFQDFEAVKTHEIYEHEIRNEVKDVVGYVVPTNRHQKLNEMAFDFVPLSESQYWGNEKRVDVDDYPLYNVMMVEWDHSRKIAVRLGLGKVQKDAWLSGNPVLQTVILA</sequence>
<name>A0A066X4U4_COLSU</name>
<protein>
    <recommendedName>
        <fullName evidence="2">Heterokaryon incompatibility domain-containing protein</fullName>
    </recommendedName>
</protein>
<dbReference type="STRING" id="1173701.A0A066X4U4"/>
<feature type="compositionally biased region" description="Basic and acidic residues" evidence="1">
    <location>
        <begin position="93"/>
        <end position="105"/>
    </location>
</feature>
<keyword evidence="4" id="KW-1185">Reference proteome</keyword>
<proteinExistence type="predicted"/>
<feature type="region of interest" description="Disordered" evidence="1">
    <location>
        <begin position="81"/>
        <end position="106"/>
    </location>
</feature>
<feature type="non-terminal residue" evidence="3">
    <location>
        <position position="1"/>
    </location>
</feature>
<evidence type="ECO:0000313" key="4">
    <source>
        <dbReference type="Proteomes" id="UP000027238"/>
    </source>
</evidence>
<dbReference type="eggNOG" id="ENOG502SMAX">
    <property type="taxonomic scope" value="Eukaryota"/>
</dbReference>
<dbReference type="EMBL" id="JMSE01001477">
    <property type="protein sequence ID" value="KDN60751.1"/>
    <property type="molecule type" value="Genomic_DNA"/>
</dbReference>
<dbReference type="OrthoDB" id="5135333at2759"/>
<reference evidence="4" key="1">
    <citation type="journal article" date="2014" name="Genome Announc.">
        <title>Draft genome sequence of Colletotrichum sublineola, a destructive pathogen of cultivated sorghum.</title>
        <authorList>
            <person name="Baroncelli R."/>
            <person name="Sanz-Martin J.M."/>
            <person name="Rech G.E."/>
            <person name="Sukno S.A."/>
            <person name="Thon M.R."/>
        </authorList>
    </citation>
    <scope>NUCLEOTIDE SEQUENCE [LARGE SCALE GENOMIC DNA]</scope>
    <source>
        <strain evidence="4">TX430BB</strain>
    </source>
</reference>
<dbReference type="Pfam" id="PF06985">
    <property type="entry name" value="HET"/>
    <property type="match status" value="2"/>
</dbReference>
<dbReference type="HOGENOM" id="CLU_438047_0_0_1"/>